<dbReference type="PANTHER" id="PTHR10465:SF0">
    <property type="entry name" value="SARCALUMENIN"/>
    <property type="match status" value="1"/>
</dbReference>
<comment type="subcellular location">
    <subcellularLocation>
        <location evidence="1">Membrane</location>
    </subcellularLocation>
</comment>
<dbReference type="GO" id="GO:0005741">
    <property type="term" value="C:mitochondrial outer membrane"/>
    <property type="evidence" value="ECO:0007669"/>
    <property type="project" value="TreeGrafter"/>
</dbReference>
<evidence type="ECO:0000256" key="3">
    <source>
        <dbReference type="ARBA" id="ARBA00022801"/>
    </source>
</evidence>
<dbReference type="Gene3D" id="3.40.50.300">
    <property type="entry name" value="P-loop containing nucleotide triphosphate hydrolases"/>
    <property type="match status" value="1"/>
</dbReference>
<evidence type="ECO:0000313" key="9">
    <source>
        <dbReference type="EnsemblMetazoa" id="Aqu2.1.22344_001"/>
    </source>
</evidence>
<evidence type="ECO:0000256" key="5">
    <source>
        <dbReference type="ARBA" id="ARBA00023136"/>
    </source>
</evidence>
<dbReference type="InterPro" id="IPR045063">
    <property type="entry name" value="Dynamin_N"/>
</dbReference>
<dbReference type="GO" id="GO:0008053">
    <property type="term" value="P:mitochondrial fusion"/>
    <property type="evidence" value="ECO:0007669"/>
    <property type="project" value="TreeGrafter"/>
</dbReference>
<dbReference type="STRING" id="400682.A0A1X7U473"/>
<keyword evidence="5 7" id="KW-0472">Membrane</keyword>
<dbReference type="GO" id="GO:0005525">
    <property type="term" value="F:GTP binding"/>
    <property type="evidence" value="ECO:0007669"/>
    <property type="project" value="UniProtKB-KW"/>
</dbReference>
<feature type="coiled-coil region" evidence="6">
    <location>
        <begin position="578"/>
        <end position="615"/>
    </location>
</feature>
<keyword evidence="2" id="KW-0547">Nucleotide-binding</keyword>
<evidence type="ECO:0000256" key="4">
    <source>
        <dbReference type="ARBA" id="ARBA00023134"/>
    </source>
</evidence>
<sequence length="633" mass="69701">MGQGQSKCVDFSKIEELEKKIQELHNNALTKIDKLNKKYVGGEGPCINNEGLKLFLHQIKNKMLLVAVVGEGSCGKSTLINAFLRDRILPSGIGKVTGCRIFIGHDPNVHKDPCESSNGHCDECPYLVQGIGTNNRLCHGLKNIKSKIKEMNKKDEKQKDPLVLYTYIPVFHSKNESSTPYCTPYLVDSPGVEVINDDVKSYYSILSAMIYVENYQRLLQNEENIRKELGCKPESASLFFAVSHFDKYYTSYADEEKLNEEETKTEVESSMKLVKREEVFPVCGSWALHAHLALRLKCSINGTKFQDWNIKMCEQCQALLKGPIQAGEAALKTIQTKIADWDVFRTHDLPEKLKKKLTDETKRCLEELKPQLQKKYGELINYILGHDPESESTNFVEEVEAQVVHLSPIGEPSEDIKDYISLKTEEKKNAVASSRASLGNKLLRVAKGLAVFALVVTAAPIVVGGAVAGGAVATGAVTAGAGAIATGVAATGGIAGGGVVAAGAGLVAGAGYVMKKIAKTITVPNVKMSIEDVNALCDKINIEITSSDEIQKAVKNVLRDYSNTLKAKYDQEWGSKWESELNQKLKEAEDSLKDLQKEEEVLKQALKELKECNESLKVSIRDLSSPTPEDDRD</sequence>
<organism evidence="9">
    <name type="scientific">Amphimedon queenslandica</name>
    <name type="common">Sponge</name>
    <dbReference type="NCBI Taxonomy" id="400682"/>
    <lineage>
        <taxon>Eukaryota</taxon>
        <taxon>Metazoa</taxon>
        <taxon>Porifera</taxon>
        <taxon>Demospongiae</taxon>
        <taxon>Heteroscleromorpha</taxon>
        <taxon>Haplosclerida</taxon>
        <taxon>Niphatidae</taxon>
        <taxon>Amphimedon</taxon>
    </lineage>
</organism>
<dbReference type="InterPro" id="IPR027417">
    <property type="entry name" value="P-loop_NTPase"/>
</dbReference>
<dbReference type="PANTHER" id="PTHR10465">
    <property type="entry name" value="TRANSMEMBRANE GTPASE FZO1"/>
    <property type="match status" value="1"/>
</dbReference>
<accession>A0A1X7U473</accession>
<feature type="transmembrane region" description="Helical" evidence="7">
    <location>
        <begin position="484"/>
        <end position="513"/>
    </location>
</feature>
<dbReference type="Pfam" id="PF00350">
    <property type="entry name" value="Dynamin_N"/>
    <property type="match status" value="1"/>
</dbReference>
<proteinExistence type="predicted"/>
<name>A0A1X7U473_AMPQE</name>
<feature type="transmembrane region" description="Helical" evidence="7">
    <location>
        <begin position="449"/>
        <end position="472"/>
    </location>
</feature>
<dbReference type="OrthoDB" id="6256226at2759"/>
<protein>
    <recommendedName>
        <fullName evidence="8">Dynamin N-terminal domain-containing protein</fullName>
    </recommendedName>
</protein>
<dbReference type="AlphaFoldDB" id="A0A1X7U473"/>
<keyword evidence="7" id="KW-1133">Transmembrane helix</keyword>
<keyword evidence="7" id="KW-0812">Transmembrane</keyword>
<evidence type="ECO:0000256" key="1">
    <source>
        <dbReference type="ARBA" id="ARBA00004370"/>
    </source>
</evidence>
<feature type="domain" description="Dynamin N-terminal" evidence="8">
    <location>
        <begin position="66"/>
        <end position="228"/>
    </location>
</feature>
<evidence type="ECO:0000256" key="7">
    <source>
        <dbReference type="SAM" id="Phobius"/>
    </source>
</evidence>
<dbReference type="GO" id="GO:0051646">
    <property type="term" value="P:mitochondrion localization"/>
    <property type="evidence" value="ECO:0007669"/>
    <property type="project" value="TreeGrafter"/>
</dbReference>
<dbReference type="EnsemblMetazoa" id="Aqu2.1.22344_001">
    <property type="protein sequence ID" value="Aqu2.1.22344_001"/>
    <property type="gene ID" value="Aqu2.1.22344"/>
</dbReference>
<reference evidence="9" key="1">
    <citation type="submission" date="2017-05" db="UniProtKB">
        <authorList>
            <consortium name="EnsemblMetazoa"/>
        </authorList>
    </citation>
    <scope>IDENTIFICATION</scope>
</reference>
<dbReference type="InParanoid" id="A0A1X7U473"/>
<dbReference type="InterPro" id="IPR027094">
    <property type="entry name" value="Mitofusin_fam"/>
</dbReference>
<dbReference type="GO" id="GO:0003924">
    <property type="term" value="F:GTPase activity"/>
    <property type="evidence" value="ECO:0007669"/>
    <property type="project" value="InterPro"/>
</dbReference>
<keyword evidence="4" id="KW-0342">GTP-binding</keyword>
<dbReference type="SUPFAM" id="SSF52540">
    <property type="entry name" value="P-loop containing nucleoside triphosphate hydrolases"/>
    <property type="match status" value="1"/>
</dbReference>
<evidence type="ECO:0000256" key="6">
    <source>
        <dbReference type="SAM" id="Coils"/>
    </source>
</evidence>
<keyword evidence="6" id="KW-0175">Coiled coil</keyword>
<keyword evidence="3" id="KW-0378">Hydrolase</keyword>
<evidence type="ECO:0000256" key="2">
    <source>
        <dbReference type="ARBA" id="ARBA00022741"/>
    </source>
</evidence>
<evidence type="ECO:0000259" key="8">
    <source>
        <dbReference type="Pfam" id="PF00350"/>
    </source>
</evidence>